<name>A0A7X2NQ80_9FIRM</name>
<evidence type="ECO:0000313" key="5">
    <source>
        <dbReference type="EMBL" id="MSS57331.1"/>
    </source>
</evidence>
<reference evidence="5 6" key="1">
    <citation type="submission" date="2019-08" db="EMBL/GenBank/DDBJ databases">
        <title>In-depth cultivation of the pig gut microbiome towards novel bacterial diversity and tailored functional studies.</title>
        <authorList>
            <person name="Wylensek D."/>
            <person name="Hitch T.C.A."/>
            <person name="Clavel T."/>
        </authorList>
    </citation>
    <scope>NUCLEOTIDE SEQUENCE [LARGE SCALE GENOMIC DNA]</scope>
    <source>
        <strain evidence="5 6">Oil+RF-744-GAM-WT-6</strain>
    </source>
</reference>
<dbReference type="SUPFAM" id="SSF52540">
    <property type="entry name" value="P-loop containing nucleoside triphosphate hydrolases"/>
    <property type="match status" value="1"/>
</dbReference>
<dbReference type="RefSeq" id="WP_105303601.1">
    <property type="nucleotide sequence ID" value="NZ_JAQXPC010000027.1"/>
</dbReference>
<dbReference type="InterPro" id="IPR003439">
    <property type="entry name" value="ABC_transporter-like_ATP-bd"/>
</dbReference>
<keyword evidence="6" id="KW-1185">Reference proteome</keyword>
<dbReference type="EMBL" id="VUMN01000001">
    <property type="protein sequence ID" value="MSS57331.1"/>
    <property type="molecule type" value="Genomic_DNA"/>
</dbReference>
<dbReference type="PANTHER" id="PTHR43204:SF1">
    <property type="entry name" value="ABC TRANSPORTER I FAMILY MEMBER 6, CHLOROPLASTIC"/>
    <property type="match status" value="1"/>
</dbReference>
<evidence type="ECO:0000259" key="4">
    <source>
        <dbReference type="PROSITE" id="PS50893"/>
    </source>
</evidence>
<feature type="domain" description="ABC transporter" evidence="4">
    <location>
        <begin position="4"/>
        <end position="245"/>
    </location>
</feature>
<dbReference type="InterPro" id="IPR027417">
    <property type="entry name" value="P-loop_NTPase"/>
</dbReference>
<keyword evidence="3" id="KW-0067">ATP-binding</keyword>
<accession>A0A7X2NQ80</accession>
<comment type="similarity">
    <text evidence="1">Belongs to the ABC transporter superfamily. Ycf16 family.</text>
</comment>
<sequence>MKNLVVEDLHVSVEGKEILKGLNLTVKDREVHALMGPNGNGKSTLLAAIMGHPKYQVTSGSITYDGQNILEMSVDERSRAGIFLGMQYPQEIPGVTNSDFLRAAMNVRRDKPVPLFTFIKAMEKTINDLQMKEDLAHRFLNEGFSGGEKKRNEIVQMEMLKPTLGMLDEIDSGLDVDALHIVADAINHMHDETDLALIVVSHYERFYQLIRPQFTHVLVNGRIVLEGGPELADKIDKEGYDWIYKEYNVAPAAEAEEKNKRPVLSSIGTCAVKEAVQGPKNA</sequence>
<organism evidence="5 6">
    <name type="scientific">Stecheria intestinalis</name>
    <dbReference type="NCBI Taxonomy" id="2606630"/>
    <lineage>
        <taxon>Bacteria</taxon>
        <taxon>Bacillati</taxon>
        <taxon>Bacillota</taxon>
        <taxon>Erysipelotrichia</taxon>
        <taxon>Erysipelotrichales</taxon>
        <taxon>Erysipelotrichaceae</taxon>
        <taxon>Stecheria</taxon>
    </lineage>
</organism>
<gene>
    <name evidence="5" type="primary">sufC</name>
    <name evidence="5" type="ORF">FYJ51_00195</name>
</gene>
<protein>
    <submittedName>
        <fullName evidence="5">Fe-S cluster assembly ATPase SufC</fullName>
    </submittedName>
</protein>
<evidence type="ECO:0000256" key="2">
    <source>
        <dbReference type="ARBA" id="ARBA00022741"/>
    </source>
</evidence>
<dbReference type="InterPro" id="IPR010230">
    <property type="entry name" value="FeS-cluster_ATPase_SufC"/>
</dbReference>
<dbReference type="PANTHER" id="PTHR43204">
    <property type="entry name" value="ABC TRANSPORTER I FAMILY MEMBER 6, CHLOROPLASTIC"/>
    <property type="match status" value="1"/>
</dbReference>
<dbReference type="GO" id="GO:0016887">
    <property type="term" value="F:ATP hydrolysis activity"/>
    <property type="evidence" value="ECO:0007669"/>
    <property type="project" value="InterPro"/>
</dbReference>
<evidence type="ECO:0000313" key="6">
    <source>
        <dbReference type="Proteomes" id="UP000461880"/>
    </source>
</evidence>
<dbReference type="CDD" id="cd03217">
    <property type="entry name" value="ABC_FeS_Assembly"/>
    <property type="match status" value="1"/>
</dbReference>
<evidence type="ECO:0000256" key="1">
    <source>
        <dbReference type="ARBA" id="ARBA00006216"/>
    </source>
</evidence>
<dbReference type="GO" id="GO:0005524">
    <property type="term" value="F:ATP binding"/>
    <property type="evidence" value="ECO:0007669"/>
    <property type="project" value="UniProtKB-KW"/>
</dbReference>
<dbReference type="Pfam" id="PF00005">
    <property type="entry name" value="ABC_tran"/>
    <property type="match status" value="1"/>
</dbReference>
<evidence type="ECO:0000256" key="3">
    <source>
        <dbReference type="ARBA" id="ARBA00022840"/>
    </source>
</evidence>
<dbReference type="PROSITE" id="PS50893">
    <property type="entry name" value="ABC_TRANSPORTER_2"/>
    <property type="match status" value="1"/>
</dbReference>
<dbReference type="AlphaFoldDB" id="A0A7X2NQ80"/>
<comment type="caution">
    <text evidence="5">The sequence shown here is derived from an EMBL/GenBank/DDBJ whole genome shotgun (WGS) entry which is preliminary data.</text>
</comment>
<keyword evidence="2" id="KW-0547">Nucleotide-binding</keyword>
<dbReference type="Proteomes" id="UP000461880">
    <property type="component" value="Unassembled WGS sequence"/>
</dbReference>
<dbReference type="NCBIfam" id="TIGR01978">
    <property type="entry name" value="sufC"/>
    <property type="match status" value="1"/>
</dbReference>
<proteinExistence type="inferred from homology"/>
<dbReference type="Gene3D" id="3.40.50.300">
    <property type="entry name" value="P-loop containing nucleotide triphosphate hydrolases"/>
    <property type="match status" value="1"/>
</dbReference>